<gene>
    <name evidence="2" type="ORF">RN90_12935</name>
</gene>
<evidence type="ECO:0000313" key="3">
    <source>
        <dbReference type="Proteomes" id="UP000226179"/>
    </source>
</evidence>
<reference evidence="2 3" key="1">
    <citation type="submission" date="2017-06" db="EMBL/GenBank/DDBJ databases">
        <title>Draft genome sequence of Fusobacterium nucleatum subsp. animalis KCOM 1280 (=ChDC F318).</title>
        <authorList>
            <person name="Kook J.-K."/>
            <person name="Park S.-N."/>
            <person name="Lim Y.K."/>
            <person name="Roh H."/>
        </authorList>
    </citation>
    <scope>NUCLEOTIDE SEQUENCE [LARGE SCALE GENOMIC DNA]</scope>
    <source>
        <strain evidence="3">KCOM 1280 ( ChDC F318)</strain>
    </source>
</reference>
<feature type="domain" description="Phage-Barnase-EndoU-ColicinE5/D-RelE like nuclease 3" evidence="1">
    <location>
        <begin position="14"/>
        <end position="105"/>
    </location>
</feature>
<name>A0A2B7YPR9_9FUSO</name>
<organism evidence="2 3">
    <name type="scientific">Fusobacterium animalis</name>
    <dbReference type="NCBI Taxonomy" id="76859"/>
    <lineage>
        <taxon>Bacteria</taxon>
        <taxon>Fusobacteriati</taxon>
        <taxon>Fusobacteriota</taxon>
        <taxon>Fusobacteriia</taxon>
        <taxon>Fusobacteriales</taxon>
        <taxon>Fusobacteriaceae</taxon>
        <taxon>Fusobacterium</taxon>
    </lineage>
</organism>
<proteinExistence type="predicted"/>
<sequence>MTAEIIGILIEKIKIEFELNETMVYIGPQNIEHIRNKHPEDYETYFEYISEIISSPDYFGKNLKDESIELIKEFEISEKVYVKVAVRISKKGKLFARTLYKLTDTERFEYQLSKGFYKKIEKT</sequence>
<evidence type="ECO:0000313" key="2">
    <source>
        <dbReference type="EMBL" id="PGH23295.1"/>
    </source>
</evidence>
<protein>
    <submittedName>
        <fullName evidence="2">Transposase</fullName>
    </submittedName>
</protein>
<dbReference type="EMBL" id="NJGJ01000002">
    <property type="protein sequence ID" value="PGH23295.1"/>
    <property type="molecule type" value="Genomic_DNA"/>
</dbReference>
<dbReference type="InterPro" id="IPR041301">
    <property type="entry name" value="PBECR3"/>
</dbReference>
<accession>A0A2B7YPR9</accession>
<dbReference type="Proteomes" id="UP000226179">
    <property type="component" value="Unassembled WGS sequence"/>
</dbReference>
<dbReference type="RefSeq" id="WP_158412723.1">
    <property type="nucleotide sequence ID" value="NZ_CP077151.1"/>
</dbReference>
<evidence type="ECO:0000259" key="1">
    <source>
        <dbReference type="Pfam" id="PF18812"/>
    </source>
</evidence>
<comment type="caution">
    <text evidence="2">The sequence shown here is derived from an EMBL/GenBank/DDBJ whole genome shotgun (WGS) entry which is preliminary data.</text>
</comment>
<dbReference type="Pfam" id="PF18812">
    <property type="entry name" value="PBECR3"/>
    <property type="match status" value="1"/>
</dbReference>
<dbReference type="AlphaFoldDB" id="A0A2B7YPR9"/>